<keyword evidence="4" id="KW-1185">Reference proteome</keyword>
<dbReference type="InterPro" id="IPR002491">
    <property type="entry name" value="ABC_transptr_periplasmic_BD"/>
</dbReference>
<dbReference type="KEGG" id="rpm:RSPPHO_02871"/>
<organism evidence="3 4">
    <name type="scientific">Pararhodospirillum photometricum DSM 122</name>
    <dbReference type="NCBI Taxonomy" id="1150469"/>
    <lineage>
        <taxon>Bacteria</taxon>
        <taxon>Pseudomonadati</taxon>
        <taxon>Pseudomonadota</taxon>
        <taxon>Alphaproteobacteria</taxon>
        <taxon>Rhodospirillales</taxon>
        <taxon>Rhodospirillaceae</taxon>
        <taxon>Pararhodospirillum</taxon>
    </lineage>
</organism>
<evidence type="ECO:0000313" key="4">
    <source>
        <dbReference type="Proteomes" id="UP000033220"/>
    </source>
</evidence>
<dbReference type="SUPFAM" id="SSF53807">
    <property type="entry name" value="Helical backbone' metal receptor"/>
    <property type="match status" value="1"/>
</dbReference>
<dbReference type="PROSITE" id="PS50983">
    <property type="entry name" value="FE_B12_PBP"/>
    <property type="match status" value="1"/>
</dbReference>
<dbReference type="PATRIC" id="fig|1150469.3.peg.3245"/>
<evidence type="ECO:0000313" key="3">
    <source>
        <dbReference type="EMBL" id="CCG09497.1"/>
    </source>
</evidence>
<dbReference type="Gene3D" id="3.40.50.1980">
    <property type="entry name" value="Nitrogenase molybdenum iron protein domain"/>
    <property type="match status" value="2"/>
</dbReference>
<dbReference type="Pfam" id="PF01497">
    <property type="entry name" value="Peripla_BP_2"/>
    <property type="match status" value="1"/>
</dbReference>
<dbReference type="HOGENOM" id="CLU_038034_8_0_5"/>
<proteinExistence type="predicted"/>
<feature type="domain" description="Fe/B12 periplasmic-binding" evidence="2">
    <location>
        <begin position="53"/>
        <end position="303"/>
    </location>
</feature>
<dbReference type="STRING" id="1150469.RSPPHO_02871"/>
<sequence>MRLLPRDRGRWGGKPPQSSLCPRPQTRRGFPAWVALCLGLAGASLAHAAPLPRVASLGVCTDQLVLALAVPEQIVSLSAQATDPYLSWLAEAAAPYPRNRGTAEEVLAAGAEVVLGEAGLNTPALSLLRRLGVTTHAVGLTDDLAVIDAETLRVAALIGRLEAGQALVARGRDLYRALQDTRPSRAPIAVYLQPGGGSAGQGTFVNTLMEVVGLSNLTAALGRSGWGRLDLEVLQTHPPERLVLSSFDNGAQARLTALGRHPVFRRLSATTPVTVVEGRAWVCSSWILSEAARQLARARAPEGGGGLP</sequence>
<evidence type="ECO:0000256" key="1">
    <source>
        <dbReference type="SAM" id="MobiDB-lite"/>
    </source>
</evidence>
<reference evidence="3 4" key="1">
    <citation type="submission" date="2012-02" db="EMBL/GenBank/DDBJ databases">
        <title>Shotgun genome sequence of Phaeospirillum photometricum DSM 122.</title>
        <authorList>
            <person name="Duquesne K."/>
            <person name="Sturgis J."/>
        </authorList>
    </citation>
    <scope>NUCLEOTIDE SEQUENCE [LARGE SCALE GENOMIC DNA]</scope>
    <source>
        <strain evidence="4">DSM122</strain>
    </source>
</reference>
<dbReference type="eggNOG" id="COG0614">
    <property type="taxonomic scope" value="Bacteria"/>
</dbReference>
<gene>
    <name evidence="3" type="ORF">RSPPHO_02871</name>
</gene>
<dbReference type="Proteomes" id="UP000033220">
    <property type="component" value="Chromosome DSM 122"/>
</dbReference>
<evidence type="ECO:0000259" key="2">
    <source>
        <dbReference type="PROSITE" id="PS50983"/>
    </source>
</evidence>
<dbReference type="InterPro" id="IPR050902">
    <property type="entry name" value="ABC_Transporter_SBP"/>
</dbReference>
<name>H6SPH2_PARPM</name>
<dbReference type="AlphaFoldDB" id="H6SPH2"/>
<dbReference type="PANTHER" id="PTHR30535">
    <property type="entry name" value="VITAMIN B12-BINDING PROTEIN"/>
    <property type="match status" value="1"/>
</dbReference>
<dbReference type="PANTHER" id="PTHR30535:SF34">
    <property type="entry name" value="MOLYBDATE-BINDING PROTEIN MOLA"/>
    <property type="match status" value="1"/>
</dbReference>
<feature type="compositionally biased region" description="Basic and acidic residues" evidence="1">
    <location>
        <begin position="1"/>
        <end position="10"/>
    </location>
</feature>
<protein>
    <submittedName>
        <fullName evidence="3">Periplasmic binding protein, putative</fullName>
    </submittedName>
</protein>
<accession>H6SPH2</accession>
<dbReference type="EMBL" id="HE663493">
    <property type="protein sequence ID" value="CCG09497.1"/>
    <property type="molecule type" value="Genomic_DNA"/>
</dbReference>
<feature type="region of interest" description="Disordered" evidence="1">
    <location>
        <begin position="1"/>
        <end position="24"/>
    </location>
</feature>